<evidence type="ECO:0000256" key="7">
    <source>
        <dbReference type="ARBA" id="ARBA00049972"/>
    </source>
</evidence>
<dbReference type="EMBL" id="RHHB01000045">
    <property type="protein sequence ID" value="RNB45570.1"/>
    <property type="molecule type" value="Genomic_DNA"/>
</dbReference>
<evidence type="ECO:0000256" key="3">
    <source>
        <dbReference type="ARBA" id="ARBA00009528"/>
    </source>
</evidence>
<comment type="function">
    <text evidence="7 8">Presumably involved in the processing and regular turnover of intracellular proteins. Catalyzes the removal of unsubstituted N-terminal amino acids from various peptides.</text>
</comment>
<keyword evidence="8" id="KW-0479">Metal-binding</keyword>
<keyword evidence="4 8" id="KW-0031">Aminopeptidase</keyword>
<dbReference type="Gene3D" id="3.40.220.10">
    <property type="entry name" value="Leucine Aminopeptidase, subunit E, domain 1"/>
    <property type="match status" value="1"/>
</dbReference>
<reference evidence="10 11" key="1">
    <citation type="submission" date="2018-10" db="EMBL/GenBank/DDBJ databases">
        <title>Isolation, diversity and antibacterial activity of antinobacteria from the wheat rhizosphere soil.</title>
        <authorList>
            <person name="Sun T."/>
        </authorList>
    </citation>
    <scope>NUCLEOTIDE SEQUENCE [LARGE SCALE GENOMIC DNA]</scope>
    <source>
        <strain evidence="10 11">SJ-23</strain>
    </source>
</reference>
<dbReference type="InterPro" id="IPR043472">
    <property type="entry name" value="Macro_dom-like"/>
</dbReference>
<keyword evidence="8" id="KW-0464">Manganese</keyword>
<comment type="catalytic activity">
    <reaction evidence="1 8">
        <text>Release of an N-terminal amino acid, Xaa-|-Yaa-, in which Xaa is preferably Leu, but may be other amino acids including Pro although not Arg or Lys, and Yaa may be Pro. Amino acid amides and methyl esters are also readily hydrolyzed, but rates on arylamides are exceedingly low.</text>
        <dbReference type="EC" id="3.4.11.1"/>
    </reaction>
</comment>
<evidence type="ECO:0000313" key="10">
    <source>
        <dbReference type="EMBL" id="RNB45570.1"/>
    </source>
</evidence>
<comment type="subcellular location">
    <subcellularLocation>
        <location evidence="8">Cytoplasm</location>
    </subcellularLocation>
</comment>
<comment type="cofactor">
    <cofactor evidence="8">
        <name>Mn(2+)</name>
        <dbReference type="ChEBI" id="CHEBI:29035"/>
    </cofactor>
    <text evidence="8">Binds 2 manganese ions per subunit.</text>
</comment>
<keyword evidence="11" id="KW-1185">Reference proteome</keyword>
<dbReference type="InterPro" id="IPR008283">
    <property type="entry name" value="Peptidase_M17_N"/>
</dbReference>
<organism evidence="10 11">
    <name type="scientific">Agromyces tardus</name>
    <dbReference type="NCBI Taxonomy" id="2583849"/>
    <lineage>
        <taxon>Bacteria</taxon>
        <taxon>Bacillati</taxon>
        <taxon>Actinomycetota</taxon>
        <taxon>Actinomycetes</taxon>
        <taxon>Micrococcales</taxon>
        <taxon>Microbacteriaceae</taxon>
        <taxon>Agromyces</taxon>
    </lineage>
</organism>
<dbReference type="RefSeq" id="WP_122938053.1">
    <property type="nucleotide sequence ID" value="NZ_JBHSNT010000067.1"/>
</dbReference>
<dbReference type="PRINTS" id="PR00481">
    <property type="entry name" value="LAMNOPPTDASE"/>
</dbReference>
<feature type="binding site" evidence="8">
    <location>
        <position position="270"/>
    </location>
    <ligand>
        <name>Mn(2+)</name>
        <dbReference type="ChEBI" id="CHEBI:29035"/>
        <label>2</label>
    </ligand>
</feature>
<dbReference type="Proteomes" id="UP000275048">
    <property type="component" value="Unassembled WGS sequence"/>
</dbReference>
<feature type="binding site" evidence="8">
    <location>
        <position position="329"/>
    </location>
    <ligand>
        <name>Mn(2+)</name>
        <dbReference type="ChEBI" id="CHEBI:29035"/>
        <label>1</label>
    </ligand>
</feature>
<feature type="binding site" evidence="8">
    <location>
        <position position="331"/>
    </location>
    <ligand>
        <name>Mn(2+)</name>
        <dbReference type="ChEBI" id="CHEBI:29035"/>
        <label>1</label>
    </ligand>
</feature>
<dbReference type="PANTHER" id="PTHR11963:SF23">
    <property type="entry name" value="CYTOSOL AMINOPEPTIDASE"/>
    <property type="match status" value="1"/>
</dbReference>
<feature type="domain" description="Cytosol aminopeptidase" evidence="9">
    <location>
        <begin position="327"/>
        <end position="334"/>
    </location>
</feature>
<dbReference type="Pfam" id="PF00883">
    <property type="entry name" value="Peptidase_M17"/>
    <property type="match status" value="1"/>
</dbReference>
<dbReference type="EC" id="3.4.11.10" evidence="8"/>
<dbReference type="HAMAP" id="MF_00181">
    <property type="entry name" value="Cytosol_peptidase_M17"/>
    <property type="match status" value="1"/>
</dbReference>
<dbReference type="NCBIfam" id="NF002073">
    <property type="entry name" value="PRK00913.1-2"/>
    <property type="match status" value="1"/>
</dbReference>
<comment type="catalytic activity">
    <reaction evidence="2 8">
        <text>Release of an N-terminal amino acid, preferentially leucine, but not glutamic or aspartic acids.</text>
        <dbReference type="EC" id="3.4.11.10"/>
    </reaction>
</comment>
<dbReference type="CDD" id="cd00433">
    <property type="entry name" value="Peptidase_M17"/>
    <property type="match status" value="1"/>
</dbReference>
<feature type="binding site" evidence="8">
    <location>
        <position position="252"/>
    </location>
    <ligand>
        <name>Mn(2+)</name>
        <dbReference type="ChEBI" id="CHEBI:29035"/>
        <label>2</label>
    </ligand>
</feature>
<evidence type="ECO:0000256" key="4">
    <source>
        <dbReference type="ARBA" id="ARBA00022438"/>
    </source>
</evidence>
<dbReference type="InterPro" id="IPR011356">
    <property type="entry name" value="Leucine_aapep/pepB"/>
</dbReference>
<dbReference type="InterPro" id="IPR023042">
    <property type="entry name" value="Peptidase_M17_leu_NH2_pept"/>
</dbReference>
<feature type="active site" evidence="8">
    <location>
        <position position="333"/>
    </location>
</feature>
<protein>
    <recommendedName>
        <fullName evidence="8">Probable cytosol aminopeptidase</fullName>
        <ecNumber evidence="8">3.4.11.1</ecNumber>
    </recommendedName>
    <alternativeName>
        <fullName evidence="8">Leucine aminopeptidase</fullName>
        <shortName evidence="8">LAP</shortName>
        <ecNumber evidence="8">3.4.11.10</ecNumber>
    </alternativeName>
    <alternativeName>
        <fullName evidence="8">Leucyl aminopeptidase</fullName>
    </alternativeName>
</protein>
<accession>A0A3M8A336</accession>
<feature type="active site" evidence="8">
    <location>
        <position position="259"/>
    </location>
</feature>
<keyword evidence="6 8" id="KW-0378">Hydrolase</keyword>
<dbReference type="SUPFAM" id="SSF52949">
    <property type="entry name" value="Macro domain-like"/>
    <property type="match status" value="1"/>
</dbReference>
<feature type="binding site" evidence="8">
    <location>
        <position position="252"/>
    </location>
    <ligand>
        <name>Mn(2+)</name>
        <dbReference type="ChEBI" id="CHEBI:29035"/>
        <label>1</label>
    </ligand>
</feature>
<sequence length="490" mass="49452">MQAPSLELSNAPVSDSDADVLLLAAIRGEEGPELLAPEGFDWVRDALAALGAKAAPDELTRLHSPGPGPAVVAVAGAGDRADAASLRLAAGSALRQLAGVSAVAIAVPADDPELAAALLEGAGLGAYAFTAYRDAPSPASRIVLHSAHSDEAIGLRRIRAAIGAVARTRDLVNTAPNELFPERFAEIAAEAASGAGIAVRILDDGALEAEGYGGIHAVGKGSTRGPRLVRLGYAPAAASAHLALVGKGITFDSGGLSLKPGASMVGMKTDMAGAAAVLAAMVALAELEVPVRVTGWLCLAENMPSGNALRPNDVLRMRGGTTVEVLNTDAEGRLVMADALAAASEEQPDAIVDVATLTGAQVVALGPRIAGLMGDETLVGQVRAAADASGEAVWPMPLPDDLRPLLKSDVADIANTKLGAGMPGMLLAGLFLREFVGRRDGDGGARIPWAHLDIAGPANNTASAWGFTGSGATGAAVRTLIRLGEDLAGR</sequence>
<dbReference type="AlphaFoldDB" id="A0A3M8A336"/>
<dbReference type="GO" id="GO:0006508">
    <property type="term" value="P:proteolysis"/>
    <property type="evidence" value="ECO:0007669"/>
    <property type="project" value="UniProtKB-KW"/>
</dbReference>
<comment type="caution">
    <text evidence="10">The sequence shown here is derived from an EMBL/GenBank/DDBJ whole genome shotgun (WGS) entry which is preliminary data.</text>
</comment>
<gene>
    <name evidence="8" type="primary">pepA</name>
    <name evidence="10" type="ORF">EDM22_15825</name>
</gene>
<name>A0A3M8A336_9MICO</name>
<dbReference type="InterPro" id="IPR000819">
    <property type="entry name" value="Peptidase_M17_C"/>
</dbReference>
<proteinExistence type="inferred from homology"/>
<dbReference type="GO" id="GO:0030145">
    <property type="term" value="F:manganese ion binding"/>
    <property type="evidence" value="ECO:0007669"/>
    <property type="project" value="UniProtKB-UniRule"/>
</dbReference>
<evidence type="ECO:0000256" key="8">
    <source>
        <dbReference type="HAMAP-Rule" id="MF_00181"/>
    </source>
</evidence>
<evidence type="ECO:0000313" key="11">
    <source>
        <dbReference type="Proteomes" id="UP000275048"/>
    </source>
</evidence>
<keyword evidence="5 8" id="KW-0645">Protease</keyword>
<comment type="similarity">
    <text evidence="3 8">Belongs to the peptidase M17 family.</text>
</comment>
<feature type="binding site" evidence="8">
    <location>
        <position position="247"/>
    </location>
    <ligand>
        <name>Mn(2+)</name>
        <dbReference type="ChEBI" id="CHEBI:29035"/>
        <label>2</label>
    </ligand>
</feature>
<evidence type="ECO:0000256" key="2">
    <source>
        <dbReference type="ARBA" id="ARBA00000967"/>
    </source>
</evidence>
<evidence type="ECO:0000256" key="6">
    <source>
        <dbReference type="ARBA" id="ARBA00022801"/>
    </source>
</evidence>
<dbReference type="Pfam" id="PF02789">
    <property type="entry name" value="Peptidase_M17_N"/>
    <property type="match status" value="1"/>
</dbReference>
<dbReference type="PANTHER" id="PTHR11963">
    <property type="entry name" value="LEUCINE AMINOPEPTIDASE-RELATED"/>
    <property type="match status" value="1"/>
</dbReference>
<feature type="binding site" evidence="8">
    <location>
        <position position="331"/>
    </location>
    <ligand>
        <name>Mn(2+)</name>
        <dbReference type="ChEBI" id="CHEBI:29035"/>
        <label>2</label>
    </ligand>
</feature>
<dbReference type="SUPFAM" id="SSF53187">
    <property type="entry name" value="Zn-dependent exopeptidases"/>
    <property type="match status" value="1"/>
</dbReference>
<dbReference type="PROSITE" id="PS00631">
    <property type="entry name" value="CYTOSOL_AP"/>
    <property type="match status" value="1"/>
</dbReference>
<dbReference type="GO" id="GO:0070006">
    <property type="term" value="F:metalloaminopeptidase activity"/>
    <property type="evidence" value="ECO:0007669"/>
    <property type="project" value="InterPro"/>
</dbReference>
<evidence type="ECO:0000259" key="9">
    <source>
        <dbReference type="PROSITE" id="PS00631"/>
    </source>
</evidence>
<dbReference type="OrthoDB" id="9809354at2"/>
<dbReference type="Gene3D" id="3.40.630.10">
    <property type="entry name" value="Zn peptidases"/>
    <property type="match status" value="1"/>
</dbReference>
<evidence type="ECO:0000256" key="5">
    <source>
        <dbReference type="ARBA" id="ARBA00022670"/>
    </source>
</evidence>
<dbReference type="GO" id="GO:0005737">
    <property type="term" value="C:cytoplasm"/>
    <property type="evidence" value="ECO:0007669"/>
    <property type="project" value="UniProtKB-SubCell"/>
</dbReference>
<keyword evidence="8" id="KW-0963">Cytoplasm</keyword>
<dbReference type="EC" id="3.4.11.1" evidence="8"/>
<evidence type="ECO:0000256" key="1">
    <source>
        <dbReference type="ARBA" id="ARBA00000135"/>
    </source>
</evidence>